<organism evidence="1 2">
    <name type="scientific">Undibacterium danionis</name>
    <dbReference type="NCBI Taxonomy" id="1812100"/>
    <lineage>
        <taxon>Bacteria</taxon>
        <taxon>Pseudomonadati</taxon>
        <taxon>Pseudomonadota</taxon>
        <taxon>Betaproteobacteria</taxon>
        <taxon>Burkholderiales</taxon>
        <taxon>Oxalobacteraceae</taxon>
        <taxon>Undibacterium</taxon>
    </lineage>
</organism>
<dbReference type="Gene3D" id="2.60.120.10">
    <property type="entry name" value="Jelly Rolls"/>
    <property type="match status" value="1"/>
</dbReference>
<accession>A0ABV6IJU2</accession>
<evidence type="ECO:0000313" key="1">
    <source>
        <dbReference type="EMBL" id="MFC0352104.1"/>
    </source>
</evidence>
<dbReference type="SUPFAM" id="SSF51182">
    <property type="entry name" value="RmlC-like cupins"/>
    <property type="match status" value="1"/>
</dbReference>
<gene>
    <name evidence="1" type="ORF">ACFFJH_19960</name>
</gene>
<protein>
    <submittedName>
        <fullName evidence="1">Cupin domain-containing protein</fullName>
    </submittedName>
</protein>
<dbReference type="InterPro" id="IPR011051">
    <property type="entry name" value="RmlC_Cupin_sf"/>
</dbReference>
<dbReference type="RefSeq" id="WP_390214888.1">
    <property type="nucleotide sequence ID" value="NZ_JBHLXJ010000036.1"/>
</dbReference>
<name>A0ABV6IJU2_9BURK</name>
<keyword evidence="2" id="KW-1185">Reference proteome</keyword>
<reference evidence="1 2" key="1">
    <citation type="submission" date="2024-09" db="EMBL/GenBank/DDBJ databases">
        <authorList>
            <person name="Sun Q."/>
            <person name="Mori K."/>
        </authorList>
    </citation>
    <scope>NUCLEOTIDE SEQUENCE [LARGE SCALE GENOMIC DNA]</scope>
    <source>
        <strain evidence="1 2">CCM 8677</strain>
    </source>
</reference>
<dbReference type="EMBL" id="JBHLXJ010000036">
    <property type="protein sequence ID" value="MFC0352104.1"/>
    <property type="molecule type" value="Genomic_DNA"/>
</dbReference>
<dbReference type="Proteomes" id="UP001589844">
    <property type="component" value="Unassembled WGS sequence"/>
</dbReference>
<sequence length="135" mass="14996">MPQLASNFIVIDAKQAATEIPVTPNIYEELDANFEQFKGCILVSEYTFSSDWPSWEMHPHGDETLYLISGEASLLLYADGEERQIELNTPGSFVIIPKGAWHTAFVKTSCRILFITPGEGTINAVDPRPHQTLGV</sequence>
<proteinExistence type="predicted"/>
<evidence type="ECO:0000313" key="2">
    <source>
        <dbReference type="Proteomes" id="UP001589844"/>
    </source>
</evidence>
<comment type="caution">
    <text evidence="1">The sequence shown here is derived from an EMBL/GenBank/DDBJ whole genome shotgun (WGS) entry which is preliminary data.</text>
</comment>
<dbReference type="InterPro" id="IPR014710">
    <property type="entry name" value="RmlC-like_jellyroll"/>
</dbReference>